<evidence type="ECO:0000256" key="1">
    <source>
        <dbReference type="SAM" id="Coils"/>
    </source>
</evidence>
<accession>A0A1W0A2X6</accession>
<dbReference type="OrthoDB" id="75213at2759"/>
<dbReference type="Proteomes" id="UP000243217">
    <property type="component" value="Unassembled WGS sequence"/>
</dbReference>
<reference evidence="3 4" key="1">
    <citation type="journal article" date="2014" name="Genome Biol. Evol.">
        <title>The secreted proteins of Achlya hypogyna and Thraustotheca clavata identify the ancestral oomycete secretome and reveal gene acquisitions by horizontal gene transfer.</title>
        <authorList>
            <person name="Misner I."/>
            <person name="Blouin N."/>
            <person name="Leonard G."/>
            <person name="Richards T.A."/>
            <person name="Lane C.E."/>
        </authorList>
    </citation>
    <scope>NUCLEOTIDE SEQUENCE [LARGE SCALE GENOMIC DNA]</scope>
    <source>
        <strain evidence="3 4">ATCC 34112</strain>
    </source>
</reference>
<keyword evidence="4" id="KW-1185">Reference proteome</keyword>
<dbReference type="InterPro" id="IPR001478">
    <property type="entry name" value="PDZ"/>
</dbReference>
<sequence>MDERSLIDIEVPINSKVGIKLVRPESGVIDHGCLIDKVHNKHFNKKIFHGDLLLEIDGKNLDGMEFLDAINLLQTPQRPLQLKVEIISNYIKIQPERDSATLKSFNVVFDHEIMGLQLVESAKGVIVLNVRKFAKDAGIKPGDILYKVNGTEVLLMPYDEVLNLIRNLSLPRSLNFIPKQFTHFLPERELPSFATDDRTYDGYAFEIIPYAEAKKKIKEIETRMNEIGAADVTHPDARMEKNLREEYFKLEQAMEKYHAALMLTEEYAIELERQGQEWDDQNKEKNEVALKSILRMMPVNVCELTEPQLLTLPTPNGETIPPKIARKFKRTNIIQLLRTSPQGIMNMPPRILENRRTTGLNLTERRALHFHLSEMAKTWKSQLGDEYAARKFCWFESLKTILMEKVKCYDDHVANFEPPENHITKRCIDKCPLSKDKCPVRSDPLPIYDQDFGYPEGPEYAECKIPDIKVEEGLLQAIKKQQVAESRAKQRRLYLMNYYATFDNIKPQVNIANDAVTSMEALIHTFKTKQLEWTRRIALGFATNEAEVADWDTLFDQIQKSIAEFGIHPGMNISGDQTSDDTRSSLEIQYCNLLCEAALECFRGIDERLRKHVFAEEPRIRRDMESMTIVLQQLIDQGYMTLSSLRSPMEIYRILNPRREVLMKNLMEGIKAHKKPSNYGAEAWSDSQMKLIRRLLRLEAKPNTHSTQWQSISYEESMKKMNTIQTRLVEIGSPNVTHPNPRVQNELREEYFKLEIDLEKYSTDLMLTDEYLTQVEQYEQDWEDKNKDKNQAAMESIRRMMPVRLKTMSEVDLQSTITPNGNSIPIDIARKYKRTNILEILRSDPLEIEKCHPAIFEGYRQEELNLTERRALHIHLNEISKKWKVKHNDELSIRRFKWFLSLRNTLWGKLNTYEQHLAEYGNHTTHDDPDTGCKLSKKECPIKNDPMPKYDQDLGYPEGPKYLQSTTSFLEDIDPDEYVAQSLPKVKSKLTHTNGLAMALLMSDIKARGKSGDLKSNNHILLQ</sequence>
<evidence type="ECO:0000313" key="3">
    <source>
        <dbReference type="EMBL" id="OQS04636.1"/>
    </source>
</evidence>
<comment type="caution">
    <text evidence="3">The sequence shown here is derived from an EMBL/GenBank/DDBJ whole genome shotgun (WGS) entry which is preliminary data.</text>
</comment>
<name>A0A1W0A2X6_9STRA</name>
<dbReference type="CDD" id="cd00136">
    <property type="entry name" value="PDZ_canonical"/>
    <property type="match status" value="1"/>
</dbReference>
<dbReference type="AlphaFoldDB" id="A0A1W0A2X6"/>
<dbReference type="SMART" id="SM00228">
    <property type="entry name" value="PDZ"/>
    <property type="match status" value="2"/>
</dbReference>
<organism evidence="3 4">
    <name type="scientific">Thraustotheca clavata</name>
    <dbReference type="NCBI Taxonomy" id="74557"/>
    <lineage>
        <taxon>Eukaryota</taxon>
        <taxon>Sar</taxon>
        <taxon>Stramenopiles</taxon>
        <taxon>Oomycota</taxon>
        <taxon>Saprolegniomycetes</taxon>
        <taxon>Saprolegniales</taxon>
        <taxon>Achlyaceae</taxon>
        <taxon>Thraustotheca</taxon>
    </lineage>
</organism>
<dbReference type="STRING" id="74557.A0A1W0A2X6"/>
<keyword evidence="1" id="KW-0175">Coiled coil</keyword>
<dbReference type="Gene3D" id="2.30.42.10">
    <property type="match status" value="2"/>
</dbReference>
<protein>
    <recommendedName>
        <fullName evidence="2">PDZ domain-containing protein</fullName>
    </recommendedName>
</protein>
<dbReference type="EMBL" id="JNBS01000581">
    <property type="protein sequence ID" value="OQS04636.1"/>
    <property type="molecule type" value="Genomic_DNA"/>
</dbReference>
<proteinExistence type="predicted"/>
<gene>
    <name evidence="3" type="ORF">THRCLA_03144</name>
</gene>
<dbReference type="InterPro" id="IPR036034">
    <property type="entry name" value="PDZ_sf"/>
</dbReference>
<feature type="domain" description="PDZ" evidence="2">
    <location>
        <begin position="6"/>
        <end position="88"/>
    </location>
</feature>
<dbReference type="PROSITE" id="PS50106">
    <property type="entry name" value="PDZ"/>
    <property type="match status" value="2"/>
</dbReference>
<feature type="domain" description="PDZ" evidence="2">
    <location>
        <begin position="90"/>
        <end position="180"/>
    </location>
</feature>
<evidence type="ECO:0000259" key="2">
    <source>
        <dbReference type="PROSITE" id="PS50106"/>
    </source>
</evidence>
<dbReference type="SUPFAM" id="SSF50156">
    <property type="entry name" value="PDZ domain-like"/>
    <property type="match status" value="2"/>
</dbReference>
<feature type="coiled-coil region" evidence="1">
    <location>
        <begin position="210"/>
        <end position="260"/>
    </location>
</feature>
<evidence type="ECO:0000313" key="4">
    <source>
        <dbReference type="Proteomes" id="UP000243217"/>
    </source>
</evidence>